<sequence>MPTPICPRIFNKIEEMNPDISINVWEWKEETATPKPVIASKNFKRKIQNNLYNGIQSTINKATKAIASEKAKANKVWDHCYITGKFCGSAHRDCNLKFQIQDWKTPIPVIFHNFRGYDSHLVCESIGRSANAIQIQVIAETFERYKSIKVGQLKYIDSIQFINSSLANLTENLGDNHPITSQYFKKLGYTEKQLALVYHKGVYPYDYIDSHNRFKETELPPIHEFHTTLKGKISQDDYQHAQKQISGQSFEKCLKYYELDPSCYISAPSLSWDAQLKMTGVRIDLFTDMSMHDFTEKAKHGGISMACQRYFKANNLKMGKAYDPSKPTSWISYEASRKYLLKNPAMQKKYLEKILNTRSDAKRGYFLNINAHFPLKTHEYLKDLPSAVENVAVEKDWLCPYNAKLVEQLDGGRFSVTEKLVTHLGPRKNYVIHYQELQYYVKLGIVVDEVSKILSFDQTNWLEPYITFNTEKRNEAKKAGNTFLSDFFKLMNVSVYGKTMENVRKYQDVKIIKNNNKRDKKAFLKKVCKPC</sequence>
<protein>
    <recommendedName>
        <fullName evidence="3">DNA-directed DNA polymerase</fullName>
    </recommendedName>
</protein>
<dbReference type="Proteomes" id="UP000247702">
    <property type="component" value="Unassembled WGS sequence"/>
</dbReference>
<dbReference type="InterPro" id="IPR043502">
    <property type="entry name" value="DNA/RNA_pol_sf"/>
</dbReference>
<gene>
    <name evidence="1" type="ORF">RclHR1_03390013</name>
</gene>
<dbReference type="PANTHER" id="PTHR31511:SF12">
    <property type="entry name" value="RHO TERMINATION FACTOR N-TERMINAL DOMAIN-CONTAINING PROTEIN"/>
    <property type="match status" value="1"/>
</dbReference>
<proteinExistence type="predicted"/>
<dbReference type="SUPFAM" id="SSF56672">
    <property type="entry name" value="DNA/RNA polymerases"/>
    <property type="match status" value="1"/>
</dbReference>
<dbReference type="PANTHER" id="PTHR31511">
    <property type="entry name" value="PROTEIN CBG23764"/>
    <property type="match status" value="1"/>
</dbReference>
<dbReference type="EMBL" id="BEXD01002657">
    <property type="protein sequence ID" value="GBB98997.1"/>
    <property type="molecule type" value="Genomic_DNA"/>
</dbReference>
<evidence type="ECO:0000313" key="1">
    <source>
        <dbReference type="EMBL" id="GBB98997.1"/>
    </source>
</evidence>
<keyword evidence="2" id="KW-1185">Reference proteome</keyword>
<dbReference type="AlphaFoldDB" id="A0A2Z6R9E5"/>
<evidence type="ECO:0000313" key="2">
    <source>
        <dbReference type="Proteomes" id="UP000247702"/>
    </source>
</evidence>
<comment type="caution">
    <text evidence="1">The sequence shown here is derived from an EMBL/GenBank/DDBJ whole genome shotgun (WGS) entry which is preliminary data.</text>
</comment>
<organism evidence="1 2">
    <name type="scientific">Rhizophagus clarus</name>
    <dbReference type="NCBI Taxonomy" id="94130"/>
    <lineage>
        <taxon>Eukaryota</taxon>
        <taxon>Fungi</taxon>
        <taxon>Fungi incertae sedis</taxon>
        <taxon>Mucoromycota</taxon>
        <taxon>Glomeromycotina</taxon>
        <taxon>Glomeromycetes</taxon>
        <taxon>Glomerales</taxon>
        <taxon>Glomeraceae</taxon>
        <taxon>Rhizophagus</taxon>
    </lineage>
</organism>
<reference evidence="1 2" key="1">
    <citation type="submission" date="2017-11" db="EMBL/GenBank/DDBJ databases">
        <title>The genome of Rhizophagus clarus HR1 reveals common genetic basis of auxotrophy among arbuscular mycorrhizal fungi.</title>
        <authorList>
            <person name="Kobayashi Y."/>
        </authorList>
    </citation>
    <scope>NUCLEOTIDE SEQUENCE [LARGE SCALE GENOMIC DNA]</scope>
    <source>
        <strain evidence="1 2">HR1</strain>
    </source>
</reference>
<evidence type="ECO:0008006" key="3">
    <source>
        <dbReference type="Google" id="ProtNLM"/>
    </source>
</evidence>
<name>A0A2Z6R9E5_9GLOM</name>
<accession>A0A2Z6R9E5</accession>